<dbReference type="InterPro" id="IPR036291">
    <property type="entry name" value="NAD(P)-bd_dom_sf"/>
</dbReference>
<dbReference type="GO" id="GO:0016651">
    <property type="term" value="F:oxidoreductase activity, acting on NAD(P)H"/>
    <property type="evidence" value="ECO:0007669"/>
    <property type="project" value="TreeGrafter"/>
</dbReference>
<dbReference type="Pfam" id="PF08240">
    <property type="entry name" value="ADH_N"/>
    <property type="match status" value="1"/>
</dbReference>
<reference evidence="5 6" key="1">
    <citation type="submission" date="2015-04" db="EMBL/GenBank/DDBJ databases">
        <title>The draft genome sequence of Erythrobacter marinus HWDM-33.</title>
        <authorList>
            <person name="Zhuang L."/>
            <person name="Liu Y."/>
            <person name="Shao Z."/>
        </authorList>
    </citation>
    <scope>NUCLEOTIDE SEQUENCE [LARGE SCALE GENOMIC DNA]</scope>
    <source>
        <strain evidence="5 6">HWDM-33</strain>
    </source>
</reference>
<evidence type="ECO:0000256" key="2">
    <source>
        <dbReference type="ARBA" id="ARBA00023002"/>
    </source>
</evidence>
<evidence type="ECO:0000313" key="6">
    <source>
        <dbReference type="Proteomes" id="UP000053455"/>
    </source>
</evidence>
<dbReference type="InterPro" id="IPR014189">
    <property type="entry name" value="Quinone_OxRdtase_PIG3"/>
</dbReference>
<dbReference type="Proteomes" id="UP000053455">
    <property type="component" value="Unassembled WGS sequence"/>
</dbReference>
<dbReference type="GO" id="GO:0070402">
    <property type="term" value="F:NADPH binding"/>
    <property type="evidence" value="ECO:0007669"/>
    <property type="project" value="TreeGrafter"/>
</dbReference>
<dbReference type="Pfam" id="PF00107">
    <property type="entry name" value="ADH_zinc_N"/>
    <property type="match status" value="1"/>
</dbReference>
<dbReference type="SUPFAM" id="SSF51735">
    <property type="entry name" value="NAD(P)-binding Rossmann-fold domains"/>
    <property type="match status" value="1"/>
</dbReference>
<dbReference type="EMBL" id="LBHU01000001">
    <property type="protein sequence ID" value="KLI65237.1"/>
    <property type="molecule type" value="Genomic_DNA"/>
</dbReference>
<feature type="region of interest" description="Disordered" evidence="3">
    <location>
        <begin position="1"/>
        <end position="34"/>
    </location>
</feature>
<dbReference type="SMART" id="SM00829">
    <property type="entry name" value="PKS_ER"/>
    <property type="match status" value="1"/>
</dbReference>
<dbReference type="NCBIfam" id="TIGR02824">
    <property type="entry name" value="quinone_pig3"/>
    <property type="match status" value="1"/>
</dbReference>
<dbReference type="AlphaFoldDB" id="A0A0H0XTE7"/>
<accession>A0A0H0XTE7</accession>
<keyword evidence="6" id="KW-1185">Reference proteome</keyword>
<dbReference type="InterPro" id="IPR013149">
    <property type="entry name" value="ADH-like_C"/>
</dbReference>
<dbReference type="STRING" id="874156.GCA_001021555_00398"/>
<dbReference type="Gene3D" id="3.40.50.720">
    <property type="entry name" value="NAD(P)-binding Rossmann-like Domain"/>
    <property type="match status" value="1"/>
</dbReference>
<dbReference type="CDD" id="cd05276">
    <property type="entry name" value="p53_inducible_oxidoreductase"/>
    <property type="match status" value="1"/>
</dbReference>
<keyword evidence="1" id="KW-0521">NADP</keyword>
<evidence type="ECO:0000259" key="4">
    <source>
        <dbReference type="SMART" id="SM00829"/>
    </source>
</evidence>
<organism evidence="5 6">
    <name type="scientific">Aurantiacibacter marinus</name>
    <dbReference type="NCBI Taxonomy" id="874156"/>
    <lineage>
        <taxon>Bacteria</taxon>
        <taxon>Pseudomonadati</taxon>
        <taxon>Pseudomonadota</taxon>
        <taxon>Alphaproteobacteria</taxon>
        <taxon>Sphingomonadales</taxon>
        <taxon>Erythrobacteraceae</taxon>
        <taxon>Aurantiacibacter</taxon>
    </lineage>
</organism>
<dbReference type="InterPro" id="IPR011032">
    <property type="entry name" value="GroES-like_sf"/>
</dbReference>
<keyword evidence="2" id="KW-0560">Oxidoreductase</keyword>
<dbReference type="Gene3D" id="3.90.180.10">
    <property type="entry name" value="Medium-chain alcohol dehydrogenases, catalytic domain"/>
    <property type="match status" value="1"/>
</dbReference>
<dbReference type="InterPro" id="IPR013154">
    <property type="entry name" value="ADH-like_N"/>
</dbReference>
<evidence type="ECO:0000256" key="3">
    <source>
        <dbReference type="SAM" id="MobiDB-lite"/>
    </source>
</evidence>
<dbReference type="SUPFAM" id="SSF50129">
    <property type="entry name" value="GroES-like"/>
    <property type="match status" value="1"/>
</dbReference>
<dbReference type="OrthoDB" id="9780520at2"/>
<feature type="domain" description="Enoyl reductase (ER)" evidence="4">
    <location>
        <begin position="18"/>
        <end position="331"/>
    </location>
</feature>
<gene>
    <name evidence="5" type="ORF">AAV99_04390</name>
</gene>
<sequence>MANQVPQRMSAVEISQPGGPEALQMTTRDVPRPRPGEVLIKVSHAGVNRPDCLQRRGFYPAPEGASDLPGLEVSGEVVMLGDGVDRSELGKRVCALVSGGGYAQYCLARPEHCLPVPENLSMAEAAALPETLFTVWHNVFQRGYARDGEVLLIHGGTSGIGTAAIKLAKLFDLTVIVTCGTDEKCAAAQKIGADHAINYKSEDFSARALEITDGRGCDLILDMVAGSYTQRNLDCLAEDGRVVVIATLGGLSSEINMMKLMVRRQSITGSTMRARSNVFKGLVADELFREVWPLVEQGELRPQMDRIFALRDAAASHARMEAGEHIGKIVLQVSGD</sequence>
<proteinExistence type="predicted"/>
<dbReference type="RefSeq" id="WP_047093153.1">
    <property type="nucleotide sequence ID" value="NZ_LBHU01000001.1"/>
</dbReference>
<evidence type="ECO:0000313" key="5">
    <source>
        <dbReference type="EMBL" id="KLI65237.1"/>
    </source>
</evidence>
<protein>
    <submittedName>
        <fullName evidence="5">NAD(P)H-quinone oxidoreductase</fullName>
    </submittedName>
</protein>
<dbReference type="PATRIC" id="fig|874156.12.peg.913"/>
<name>A0A0H0XTE7_9SPHN</name>
<dbReference type="PANTHER" id="PTHR48106">
    <property type="entry name" value="QUINONE OXIDOREDUCTASE PIG3-RELATED"/>
    <property type="match status" value="1"/>
</dbReference>
<comment type="caution">
    <text evidence="5">The sequence shown here is derived from an EMBL/GenBank/DDBJ whole genome shotgun (WGS) entry which is preliminary data.</text>
</comment>
<evidence type="ECO:0000256" key="1">
    <source>
        <dbReference type="ARBA" id="ARBA00022857"/>
    </source>
</evidence>
<dbReference type="InterPro" id="IPR020843">
    <property type="entry name" value="ER"/>
</dbReference>
<dbReference type="PANTHER" id="PTHR48106:SF8">
    <property type="entry name" value="OS02G0805600 PROTEIN"/>
    <property type="match status" value="1"/>
</dbReference>